<dbReference type="Proteomes" id="UP000482155">
    <property type="component" value="Unassembled WGS sequence"/>
</dbReference>
<name>A0A6B3SX21_9BURK</name>
<accession>A0A6B3SX21</accession>
<organism evidence="2 3">
    <name type="scientific">Noviherbaspirillum galbum</name>
    <dbReference type="NCBI Taxonomy" id="2709383"/>
    <lineage>
        <taxon>Bacteria</taxon>
        <taxon>Pseudomonadati</taxon>
        <taxon>Pseudomonadota</taxon>
        <taxon>Betaproteobacteria</taxon>
        <taxon>Burkholderiales</taxon>
        <taxon>Oxalobacteraceae</taxon>
        <taxon>Noviherbaspirillum</taxon>
    </lineage>
</organism>
<dbReference type="RefSeq" id="WP_163967976.1">
    <property type="nucleotide sequence ID" value="NZ_JAAIVB010000078.1"/>
</dbReference>
<comment type="caution">
    <text evidence="2">The sequence shown here is derived from an EMBL/GenBank/DDBJ whole genome shotgun (WGS) entry which is preliminary data.</text>
</comment>
<reference evidence="2 3" key="1">
    <citation type="submission" date="2020-02" db="EMBL/GenBank/DDBJ databases">
        <authorList>
            <person name="Kim M.K."/>
        </authorList>
    </citation>
    <scope>NUCLEOTIDE SEQUENCE [LARGE SCALE GENOMIC DNA]</scope>
    <source>
        <strain evidence="2 3">17J57-3</strain>
    </source>
</reference>
<dbReference type="SUPFAM" id="SSF55961">
    <property type="entry name" value="Bet v1-like"/>
    <property type="match status" value="1"/>
</dbReference>
<dbReference type="EMBL" id="JAAIVB010000078">
    <property type="protein sequence ID" value="NEX64055.1"/>
    <property type="molecule type" value="Genomic_DNA"/>
</dbReference>
<keyword evidence="3" id="KW-1185">Reference proteome</keyword>
<evidence type="ECO:0000313" key="3">
    <source>
        <dbReference type="Proteomes" id="UP000482155"/>
    </source>
</evidence>
<evidence type="ECO:0000313" key="2">
    <source>
        <dbReference type="EMBL" id="NEX64055.1"/>
    </source>
</evidence>
<sequence>MRQPALITFAVLCLPFLLHSVAARAQPEPQSTGSDSDIAITDFSKPSSPGRTFAARTVINAPVQKLCGILLDYPEYPAFMPNTDNASVIQAADDFAIVNMTLKLPLGKIKKYRLRLEPRNTPQTCHLSWKQVPWEDLKADDTIADTSGYWHLVPHPANPARTVVDYFVYADPGYVPFGFRWIVDILSKESLPKTLESLRARAAELP</sequence>
<proteinExistence type="predicted"/>
<evidence type="ECO:0008006" key="4">
    <source>
        <dbReference type="Google" id="ProtNLM"/>
    </source>
</evidence>
<keyword evidence="1" id="KW-0732">Signal</keyword>
<gene>
    <name evidence="2" type="ORF">G3574_23475</name>
</gene>
<dbReference type="Gene3D" id="3.30.530.20">
    <property type="match status" value="1"/>
</dbReference>
<evidence type="ECO:0000256" key="1">
    <source>
        <dbReference type="SAM" id="SignalP"/>
    </source>
</evidence>
<protein>
    <recommendedName>
        <fullName evidence="4">Ribosome association toxin RatA</fullName>
    </recommendedName>
</protein>
<dbReference type="InterPro" id="IPR023393">
    <property type="entry name" value="START-like_dom_sf"/>
</dbReference>
<feature type="signal peptide" evidence="1">
    <location>
        <begin position="1"/>
        <end position="25"/>
    </location>
</feature>
<feature type="chain" id="PRO_5025378925" description="Ribosome association toxin RatA" evidence="1">
    <location>
        <begin position="26"/>
        <end position="206"/>
    </location>
</feature>
<dbReference type="AlphaFoldDB" id="A0A6B3SX21"/>